<sequence>MSHAPRHAAAAAAAAPLSDDSHALVLTRLNVTESEDPLSNTNYSITHPAMLPRPAIRPPNPMTKRGITKIRPQEAMQYRNQSHLRTLIKFLILEQGLIQREDDETVASQALAFTLVAMDESWKLPIGITFDGCSVNFVALVLTRLNVTESEDPLSNTNYSITHPAMLPRPAIRPPNPMTKRGITKIRPQEAMQYRNQSPLRTLIKFVF</sequence>
<accession>A0A4C1VTZ9</accession>
<name>A0A4C1VTZ9_EUMVA</name>
<protein>
    <submittedName>
        <fullName evidence="1">Uncharacterized protein</fullName>
    </submittedName>
</protein>
<proteinExistence type="predicted"/>
<evidence type="ECO:0000313" key="1">
    <source>
        <dbReference type="EMBL" id="GBP41797.1"/>
    </source>
</evidence>
<reference evidence="1 2" key="1">
    <citation type="journal article" date="2019" name="Commun. Biol.">
        <title>The bagworm genome reveals a unique fibroin gene that provides high tensile strength.</title>
        <authorList>
            <person name="Kono N."/>
            <person name="Nakamura H."/>
            <person name="Ohtoshi R."/>
            <person name="Tomita M."/>
            <person name="Numata K."/>
            <person name="Arakawa K."/>
        </authorList>
    </citation>
    <scope>NUCLEOTIDE SEQUENCE [LARGE SCALE GENOMIC DNA]</scope>
</reference>
<comment type="caution">
    <text evidence="1">The sequence shown here is derived from an EMBL/GenBank/DDBJ whole genome shotgun (WGS) entry which is preliminary data.</text>
</comment>
<gene>
    <name evidence="1" type="ORF">EVAR_26919_1</name>
</gene>
<dbReference type="EMBL" id="BGZK01000406">
    <property type="protein sequence ID" value="GBP41797.1"/>
    <property type="molecule type" value="Genomic_DNA"/>
</dbReference>
<evidence type="ECO:0000313" key="2">
    <source>
        <dbReference type="Proteomes" id="UP000299102"/>
    </source>
</evidence>
<dbReference type="Proteomes" id="UP000299102">
    <property type="component" value="Unassembled WGS sequence"/>
</dbReference>
<keyword evidence="2" id="KW-1185">Reference proteome</keyword>
<organism evidence="1 2">
    <name type="scientific">Eumeta variegata</name>
    <name type="common">Bagworm moth</name>
    <name type="synonym">Eumeta japonica</name>
    <dbReference type="NCBI Taxonomy" id="151549"/>
    <lineage>
        <taxon>Eukaryota</taxon>
        <taxon>Metazoa</taxon>
        <taxon>Ecdysozoa</taxon>
        <taxon>Arthropoda</taxon>
        <taxon>Hexapoda</taxon>
        <taxon>Insecta</taxon>
        <taxon>Pterygota</taxon>
        <taxon>Neoptera</taxon>
        <taxon>Endopterygota</taxon>
        <taxon>Lepidoptera</taxon>
        <taxon>Glossata</taxon>
        <taxon>Ditrysia</taxon>
        <taxon>Tineoidea</taxon>
        <taxon>Psychidae</taxon>
        <taxon>Oiketicinae</taxon>
        <taxon>Eumeta</taxon>
    </lineage>
</organism>
<dbReference type="AlphaFoldDB" id="A0A4C1VTZ9"/>